<proteinExistence type="predicted"/>
<feature type="compositionally biased region" description="Polar residues" evidence="1">
    <location>
        <begin position="1"/>
        <end position="20"/>
    </location>
</feature>
<sequence length="35" mass="4040">LDRWITDQSSAKTCSRSLSSGRRETTARNAKTRHY</sequence>
<gene>
    <name evidence="2" type="ORF">T03_9103</name>
</gene>
<evidence type="ECO:0000313" key="2">
    <source>
        <dbReference type="EMBL" id="KRY04223.1"/>
    </source>
</evidence>
<protein>
    <submittedName>
        <fullName evidence="2">Uncharacterized protein</fullName>
    </submittedName>
</protein>
<evidence type="ECO:0000256" key="1">
    <source>
        <dbReference type="SAM" id="MobiDB-lite"/>
    </source>
</evidence>
<dbReference type="AlphaFoldDB" id="A0A0V0YV96"/>
<name>A0A0V0YV96_TRIBR</name>
<feature type="non-terminal residue" evidence="2">
    <location>
        <position position="1"/>
    </location>
</feature>
<dbReference type="EMBL" id="JYDI01005832">
    <property type="protein sequence ID" value="KRY04223.1"/>
    <property type="molecule type" value="Genomic_DNA"/>
</dbReference>
<reference evidence="2 3" key="1">
    <citation type="submission" date="2015-01" db="EMBL/GenBank/DDBJ databases">
        <title>Evolution of Trichinella species and genotypes.</title>
        <authorList>
            <person name="Korhonen P.K."/>
            <person name="Edoardo P."/>
            <person name="Giuseppe L.R."/>
            <person name="Gasser R.B."/>
        </authorList>
    </citation>
    <scope>NUCLEOTIDE SEQUENCE [LARGE SCALE GENOMIC DNA]</scope>
    <source>
        <strain evidence="2">ISS120</strain>
    </source>
</reference>
<evidence type="ECO:0000313" key="3">
    <source>
        <dbReference type="Proteomes" id="UP000054653"/>
    </source>
</evidence>
<comment type="caution">
    <text evidence="2">The sequence shown here is derived from an EMBL/GenBank/DDBJ whole genome shotgun (WGS) entry which is preliminary data.</text>
</comment>
<organism evidence="2 3">
    <name type="scientific">Trichinella britovi</name>
    <name type="common">Parasitic roundworm</name>
    <dbReference type="NCBI Taxonomy" id="45882"/>
    <lineage>
        <taxon>Eukaryota</taxon>
        <taxon>Metazoa</taxon>
        <taxon>Ecdysozoa</taxon>
        <taxon>Nematoda</taxon>
        <taxon>Enoplea</taxon>
        <taxon>Dorylaimia</taxon>
        <taxon>Trichinellida</taxon>
        <taxon>Trichinellidae</taxon>
        <taxon>Trichinella</taxon>
    </lineage>
</organism>
<feature type="region of interest" description="Disordered" evidence="1">
    <location>
        <begin position="1"/>
        <end position="35"/>
    </location>
</feature>
<dbReference type="Proteomes" id="UP000054653">
    <property type="component" value="Unassembled WGS sequence"/>
</dbReference>
<accession>A0A0V0YV96</accession>
<keyword evidence="3" id="KW-1185">Reference proteome</keyword>